<comment type="subcellular location">
    <subcellularLocation>
        <location evidence="5">Cytoplasm</location>
    </subcellularLocation>
</comment>
<dbReference type="SUPFAM" id="SSF50324">
    <property type="entry name" value="Inorganic pyrophosphatase"/>
    <property type="match status" value="1"/>
</dbReference>
<accession>A0ABY0FP56</accession>
<name>A0ABY0FP56_9BACT</name>
<feature type="binding site" evidence="5">
    <location>
        <position position="31"/>
    </location>
    <ligand>
        <name>substrate</name>
    </ligand>
</feature>
<dbReference type="CDD" id="cd00412">
    <property type="entry name" value="pyrophosphatase"/>
    <property type="match status" value="1"/>
</dbReference>
<keyword evidence="3 5" id="KW-0378">Hydrolase</keyword>
<reference evidence="6 7" key="2">
    <citation type="journal article" date="2020" name="Cell Rep.">
        <title>Acquisition and Adaptation of Ultra-small Parasitic Reduced Genome Bacteria to Mammalian Hosts.</title>
        <authorList>
            <person name="McLean J.S."/>
            <person name="Bor B."/>
            <person name="Kerns K.A."/>
            <person name="Liu Q."/>
            <person name="To T.T."/>
            <person name="Solden L."/>
            <person name="Hendrickson E.L."/>
            <person name="Wrighton K."/>
            <person name="Shi W."/>
            <person name="He X."/>
        </authorList>
    </citation>
    <scope>NUCLEOTIDE SEQUENCE [LARGE SCALE GENOMIC DNA]</scope>
    <source>
        <strain evidence="6 7">TM7_G3_2_Rum_HOT_351B</strain>
    </source>
</reference>
<dbReference type="InterPro" id="IPR008162">
    <property type="entry name" value="Pyrophosphatase"/>
</dbReference>
<gene>
    <name evidence="5 6" type="primary">ppa</name>
    <name evidence="6" type="ORF">G3RUM_00079</name>
</gene>
<feature type="binding site" evidence="5">
    <location>
        <position position="142"/>
    </location>
    <ligand>
        <name>substrate</name>
    </ligand>
</feature>
<comment type="caution">
    <text evidence="6">The sequence shown here is derived from an EMBL/GenBank/DDBJ whole genome shotgun (WGS) entry which is preliminary data.</text>
</comment>
<evidence type="ECO:0000313" key="7">
    <source>
        <dbReference type="Proteomes" id="UP001191019"/>
    </source>
</evidence>
<sequence>MADFNKVLTPGDYEKGELNVVIEIPTGSNHKIEWDREHACFMLDRVEPVAFAKPCNYGFIPQTIDEDGDELDVLMITDQPLTTGIWMKAKILGVMKFVDGGEVDDKIICVPADDRNNGDKYQKLEDLPEQLIRQIEFHFNHYKDLKKPGTTEVKAFEGVKEAKEVIKASIERYEEAHPELKVKKGVESAMEQAKTAVSGTIDAAKKAIKEVTK</sequence>
<dbReference type="PROSITE" id="PS00387">
    <property type="entry name" value="PPASE"/>
    <property type="match status" value="1"/>
</dbReference>
<dbReference type="HAMAP" id="MF_00209">
    <property type="entry name" value="Inorganic_PPase"/>
    <property type="match status" value="1"/>
</dbReference>
<protein>
    <recommendedName>
        <fullName evidence="5">Inorganic pyrophosphatase</fullName>
        <ecNumber evidence="5">3.6.1.1</ecNumber>
    </recommendedName>
    <alternativeName>
        <fullName evidence="5">Pyrophosphate phospho-hydrolase</fullName>
        <shortName evidence="5">PPase</shortName>
    </alternativeName>
</protein>
<evidence type="ECO:0000256" key="2">
    <source>
        <dbReference type="ARBA" id="ARBA00022723"/>
    </source>
</evidence>
<dbReference type="Gene3D" id="3.90.80.10">
    <property type="entry name" value="Inorganic pyrophosphatase"/>
    <property type="match status" value="1"/>
</dbReference>
<comment type="subunit">
    <text evidence="5">Homohexamer.</text>
</comment>
<dbReference type="EMBL" id="PRLM01000001">
    <property type="protein sequence ID" value="RYC75139.1"/>
    <property type="molecule type" value="Genomic_DNA"/>
</dbReference>
<feature type="binding site" evidence="5">
    <location>
        <position position="57"/>
    </location>
    <ligand>
        <name>substrate</name>
    </ligand>
</feature>
<evidence type="ECO:0000256" key="3">
    <source>
        <dbReference type="ARBA" id="ARBA00022801"/>
    </source>
</evidence>
<comment type="similarity">
    <text evidence="5">Belongs to the PPase family.</text>
</comment>
<dbReference type="Pfam" id="PF00719">
    <property type="entry name" value="Pyrophosphatase"/>
    <property type="match status" value="1"/>
</dbReference>
<proteinExistence type="inferred from homology"/>
<dbReference type="Proteomes" id="UP001191019">
    <property type="component" value="Unassembled WGS sequence"/>
</dbReference>
<keyword evidence="4 5" id="KW-0460">Magnesium</keyword>
<dbReference type="EC" id="3.6.1.1" evidence="5"/>
<dbReference type="PANTHER" id="PTHR10286">
    <property type="entry name" value="INORGANIC PYROPHOSPHATASE"/>
    <property type="match status" value="1"/>
</dbReference>
<feature type="binding site" evidence="5">
    <location>
        <position position="72"/>
    </location>
    <ligand>
        <name>Mg(2+)</name>
        <dbReference type="ChEBI" id="CHEBI:18420"/>
        <label>1</label>
    </ligand>
</feature>
<evidence type="ECO:0000313" key="6">
    <source>
        <dbReference type="EMBL" id="RYC75139.1"/>
    </source>
</evidence>
<feature type="binding site" evidence="5">
    <location>
        <position position="72"/>
    </location>
    <ligand>
        <name>Mg(2+)</name>
        <dbReference type="ChEBI" id="CHEBI:18420"/>
        <label>2</label>
    </ligand>
</feature>
<keyword evidence="7" id="KW-1185">Reference proteome</keyword>
<evidence type="ECO:0000256" key="1">
    <source>
        <dbReference type="ARBA" id="ARBA00001946"/>
    </source>
</evidence>
<keyword evidence="5" id="KW-0963">Cytoplasm</keyword>
<keyword evidence="2 5" id="KW-0479">Metal-binding</keyword>
<comment type="catalytic activity">
    <reaction evidence="5">
        <text>diphosphate + H2O = 2 phosphate + H(+)</text>
        <dbReference type="Rhea" id="RHEA:24576"/>
        <dbReference type="ChEBI" id="CHEBI:15377"/>
        <dbReference type="ChEBI" id="CHEBI:15378"/>
        <dbReference type="ChEBI" id="CHEBI:33019"/>
        <dbReference type="ChEBI" id="CHEBI:43474"/>
        <dbReference type="EC" id="3.6.1.1"/>
    </reaction>
</comment>
<dbReference type="GO" id="GO:0004427">
    <property type="term" value="F:inorganic diphosphate phosphatase activity"/>
    <property type="evidence" value="ECO:0007669"/>
    <property type="project" value="UniProtKB-EC"/>
</dbReference>
<evidence type="ECO:0000256" key="4">
    <source>
        <dbReference type="ARBA" id="ARBA00022842"/>
    </source>
</evidence>
<reference evidence="6 7" key="1">
    <citation type="journal article" date="2018" name="bioRxiv">
        <title>Evidence of independent acquisition and adaption of ultra-small bacteria to human hosts across the highly diverse yet reduced genomes of the phylum Saccharibacteria.</title>
        <authorList>
            <person name="McLean J.S."/>
            <person name="Bor B."/>
            <person name="To T.T."/>
            <person name="Liu Q."/>
            <person name="Kearns K.A."/>
            <person name="Solden L.M."/>
            <person name="Wrighton K.C."/>
            <person name="He X."/>
            <person name="Shi W."/>
        </authorList>
    </citation>
    <scope>NUCLEOTIDE SEQUENCE [LARGE SCALE GENOMIC DNA]</scope>
    <source>
        <strain evidence="6 7">TM7_G3_2_Rum_HOT_351B</strain>
    </source>
</reference>
<organism evidence="6 7">
    <name type="scientific">Candidatus Nanosyncoccus alces</name>
    <dbReference type="NCBI Taxonomy" id="2171997"/>
    <lineage>
        <taxon>Bacteria</taxon>
        <taxon>Candidatus Saccharimonadota</taxon>
        <taxon>Candidatus Nanosyncoccalia</taxon>
        <taxon>Candidatus Nanosyncoccales</taxon>
        <taxon>Candidatus Nanosyncoccaceae</taxon>
        <taxon>Candidatus Nanosyncoccus</taxon>
    </lineage>
</organism>
<feature type="binding site" evidence="5">
    <location>
        <position position="67"/>
    </location>
    <ligand>
        <name>Mg(2+)</name>
        <dbReference type="ChEBI" id="CHEBI:18420"/>
        <label>1</label>
    </ligand>
</feature>
<evidence type="ECO:0000256" key="5">
    <source>
        <dbReference type="HAMAP-Rule" id="MF_00209"/>
    </source>
</evidence>
<feature type="binding site" evidence="5">
    <location>
        <position position="104"/>
    </location>
    <ligand>
        <name>Mg(2+)</name>
        <dbReference type="ChEBI" id="CHEBI:18420"/>
        <label>1</label>
    </ligand>
</feature>
<dbReference type="InterPro" id="IPR036649">
    <property type="entry name" value="Pyrophosphatase_sf"/>
</dbReference>
<comment type="function">
    <text evidence="5">Catalyzes the hydrolysis of inorganic pyrophosphate (PPi) forming two phosphate ions.</text>
</comment>
<feature type="binding site" evidence="5">
    <location>
        <position position="45"/>
    </location>
    <ligand>
        <name>substrate</name>
    </ligand>
</feature>
<comment type="cofactor">
    <cofactor evidence="1 5">
        <name>Mg(2+)</name>
        <dbReference type="ChEBI" id="CHEBI:18420"/>
    </cofactor>
</comment>